<evidence type="ECO:0000256" key="12">
    <source>
        <dbReference type="ARBA" id="ARBA00023137"/>
    </source>
</evidence>
<dbReference type="PROSITE" id="PS00109">
    <property type="entry name" value="PROTEIN_KINASE_TYR"/>
    <property type="match status" value="1"/>
</dbReference>
<keyword evidence="2" id="KW-0597">Phosphoprotein</keyword>
<dbReference type="InterPro" id="IPR020635">
    <property type="entry name" value="Tyr_kinase_cat_dom"/>
</dbReference>
<dbReference type="PROSITE" id="PS50835">
    <property type="entry name" value="IG_LIKE"/>
    <property type="match status" value="3"/>
</dbReference>
<feature type="compositionally biased region" description="Polar residues" evidence="24">
    <location>
        <begin position="871"/>
        <end position="887"/>
    </location>
</feature>
<evidence type="ECO:0000256" key="18">
    <source>
        <dbReference type="ARBA" id="ARBA00056965"/>
    </source>
</evidence>
<dbReference type="Proteomes" id="UP001458880">
    <property type="component" value="Unassembled WGS sequence"/>
</dbReference>
<keyword evidence="10 25" id="KW-1133">Transmembrane helix</keyword>
<keyword evidence="12 19" id="KW-0829">Tyrosine-protein kinase</keyword>
<dbReference type="InterPro" id="IPR003598">
    <property type="entry name" value="Ig_sub2"/>
</dbReference>
<dbReference type="Gene3D" id="1.10.510.10">
    <property type="entry name" value="Transferase(Phosphotransferase) domain 1"/>
    <property type="match status" value="1"/>
</dbReference>
<evidence type="ECO:0000256" key="4">
    <source>
        <dbReference type="ARBA" id="ARBA00022692"/>
    </source>
</evidence>
<comment type="catalytic activity">
    <reaction evidence="17 19">
        <text>L-tyrosyl-[protein] + ATP = O-phospho-L-tyrosyl-[protein] + ADP + H(+)</text>
        <dbReference type="Rhea" id="RHEA:10596"/>
        <dbReference type="Rhea" id="RHEA-COMP:10136"/>
        <dbReference type="Rhea" id="RHEA-COMP:20101"/>
        <dbReference type="ChEBI" id="CHEBI:15378"/>
        <dbReference type="ChEBI" id="CHEBI:30616"/>
        <dbReference type="ChEBI" id="CHEBI:46858"/>
        <dbReference type="ChEBI" id="CHEBI:61978"/>
        <dbReference type="ChEBI" id="CHEBI:456216"/>
        <dbReference type="EC" id="2.7.10.1"/>
    </reaction>
</comment>
<dbReference type="SMART" id="SM00409">
    <property type="entry name" value="IG"/>
    <property type="match status" value="2"/>
</dbReference>
<evidence type="ECO:0000256" key="21">
    <source>
        <dbReference type="PIRSR" id="PIRSR000628-2"/>
    </source>
</evidence>
<dbReference type="InterPro" id="IPR001245">
    <property type="entry name" value="Ser-Thr/Tyr_kinase_cat_dom"/>
</dbReference>
<comment type="subcellular location">
    <subcellularLocation>
        <location evidence="1">Membrane</location>
        <topology evidence="1">Single-pass membrane protein</topology>
    </subcellularLocation>
</comment>
<keyword evidence="16" id="KW-0393">Immunoglobulin domain</keyword>
<feature type="domain" description="Ig-like" evidence="28">
    <location>
        <begin position="367"/>
        <end position="452"/>
    </location>
</feature>
<sequence>MAYRLLLLFTILYSSLILTASGAENLLGKKNDPDGKILKDAKPFFRANHELNCISSTLVELNCDAGGHPSPNITWFKKQEEINEPKDVLERKWTLTLNLSNTMTYGDYMCYICNKLDCINHTYIIDPTTCDKSIAEDDESEDNVTVQESQKPHAPYFVNKKMTKIHVKPAGHVITLRCKAGGYPIPNITWYKNDDKPVRSLGEVKYTNWNLQLQDLVISDAANYTCKVCNYLGCISFTYNLNVIERFPAKPYIKEGYPKNITALVNSTVKFECPQILTDLEPYIQWIYTKTYPDGLSNFTKPTGYNLSNLSQLEVVKVDFIRRILHIYRDVPENVIRHFPGHPGIIFERIPLYALKYLLLERYHSRPIIVEKAQNITVALGSSTNFTCKFLSDLNPNIFWVQGKGLDGKIVKQGESDMEMLVFKNVSYDQEGWYTCVAANTLGHTAASAFLKVVESLEDETSSQNGYIIILAIILILLFLGATVFVIYILRKLKQEKLKKLLALETARAAVVTQWTKKVIIEKSHSDNVSEPLLMPVVKIEKQKTQNNYSGDGMISEYELPMDSDWEISRETLCLGKSLGEGAFGKVVKGEGIGIVKPGVNTVVAVKMLKEGHTDNEMMDLVSEMEMMKMIGKHINIINLLGCCTQNGPLYVVVEYAPYGNLRDFLRQHRPSSGYEPAIGMAEKEKKTLTQKDLVSFAYQVARGMEYLASRRCIHRDLAARNVLVSEDYILKIADFGLARDIHCSDYYRKTTDGRLPVKWMAPEALFHRVYTTQSDVWSYGILLWEIMTLGGTPYPSVPSVEKLFQLLRSGHRMEKPPCCSLEIYMLMRECWSYQPNERPVFTELVEDLDRILTITANEEYLDLGLPQLDTPPSSQESSCDESNVPF</sequence>
<reference evidence="29 30" key="1">
    <citation type="journal article" date="2024" name="BMC Genomics">
        <title>De novo assembly and annotation of Popillia japonica's genome with initial clues to its potential as an invasive pest.</title>
        <authorList>
            <person name="Cucini C."/>
            <person name="Boschi S."/>
            <person name="Funari R."/>
            <person name="Cardaioli E."/>
            <person name="Iannotti N."/>
            <person name="Marturano G."/>
            <person name="Paoli F."/>
            <person name="Bruttini M."/>
            <person name="Carapelli A."/>
            <person name="Frati F."/>
            <person name="Nardi F."/>
        </authorList>
    </citation>
    <scope>NUCLEOTIDE SEQUENCE [LARGE SCALE GENOMIC DNA]</scope>
    <source>
        <strain evidence="29">DMR45628</strain>
    </source>
</reference>
<dbReference type="PIRSF" id="PIRSF000628">
    <property type="entry name" value="FGFR"/>
    <property type="match status" value="1"/>
</dbReference>
<evidence type="ECO:0000256" key="2">
    <source>
        <dbReference type="ARBA" id="ARBA00022553"/>
    </source>
</evidence>
<dbReference type="GO" id="GO:0005524">
    <property type="term" value="F:ATP binding"/>
    <property type="evidence" value="ECO:0007669"/>
    <property type="project" value="UniProtKB-UniRule"/>
</dbReference>
<dbReference type="Pfam" id="PF07679">
    <property type="entry name" value="I-set"/>
    <property type="match status" value="3"/>
</dbReference>
<evidence type="ECO:0000259" key="27">
    <source>
        <dbReference type="PROSITE" id="PS50011"/>
    </source>
</evidence>
<dbReference type="EC" id="2.7.10.1" evidence="19"/>
<dbReference type="FunFam" id="2.60.40.10:FF:000016">
    <property type="entry name" value="Fibroblast growth factor receptor"/>
    <property type="match status" value="2"/>
</dbReference>
<dbReference type="FunFam" id="2.60.40.10:FF:000020">
    <property type="entry name" value="Fibroblast growth factor receptor"/>
    <property type="match status" value="1"/>
</dbReference>
<feature type="binding site" evidence="21">
    <location>
        <begin position="655"/>
        <end position="657"/>
    </location>
    <ligand>
        <name>ATP</name>
        <dbReference type="ChEBI" id="CHEBI:30616"/>
    </ligand>
</feature>
<evidence type="ECO:0000256" key="13">
    <source>
        <dbReference type="ARBA" id="ARBA00023157"/>
    </source>
</evidence>
<evidence type="ECO:0000256" key="8">
    <source>
        <dbReference type="ARBA" id="ARBA00022777"/>
    </source>
</evidence>
<dbReference type="SUPFAM" id="SSF48726">
    <property type="entry name" value="Immunoglobulin"/>
    <property type="match status" value="3"/>
</dbReference>
<keyword evidence="14 19" id="KW-0675">Receptor</keyword>
<dbReference type="InterPro" id="IPR036179">
    <property type="entry name" value="Ig-like_dom_sf"/>
</dbReference>
<dbReference type="InterPro" id="IPR013098">
    <property type="entry name" value="Ig_I-set"/>
</dbReference>
<evidence type="ECO:0000256" key="11">
    <source>
        <dbReference type="ARBA" id="ARBA00023136"/>
    </source>
</evidence>
<dbReference type="SMART" id="SM00219">
    <property type="entry name" value="TyrKc"/>
    <property type="match status" value="1"/>
</dbReference>
<protein>
    <recommendedName>
        <fullName evidence="19">Fibroblast growth factor receptor</fullName>
        <ecNumber evidence="19">2.7.10.1</ecNumber>
    </recommendedName>
</protein>
<evidence type="ECO:0000256" key="23">
    <source>
        <dbReference type="PROSITE-ProRule" id="PRU10141"/>
    </source>
</evidence>
<feature type="binding site" evidence="21">
    <location>
        <position position="661"/>
    </location>
    <ligand>
        <name>ATP</name>
        <dbReference type="ChEBI" id="CHEBI:30616"/>
    </ligand>
</feature>
<dbReference type="PRINTS" id="PR00109">
    <property type="entry name" value="TYRKINASE"/>
</dbReference>
<dbReference type="PANTHER" id="PTHR24416">
    <property type="entry name" value="TYROSINE-PROTEIN KINASE RECEPTOR"/>
    <property type="match status" value="1"/>
</dbReference>
<dbReference type="GO" id="GO:0005007">
    <property type="term" value="F:fibroblast growth factor receptor activity"/>
    <property type="evidence" value="ECO:0007669"/>
    <property type="project" value="InterPro"/>
</dbReference>
<dbReference type="PROSITE" id="PS50011">
    <property type="entry name" value="PROTEIN_KINASE_DOM"/>
    <property type="match status" value="1"/>
</dbReference>
<evidence type="ECO:0000256" key="15">
    <source>
        <dbReference type="ARBA" id="ARBA00023180"/>
    </source>
</evidence>
<feature type="region of interest" description="Disordered" evidence="24">
    <location>
        <begin position="866"/>
        <end position="887"/>
    </location>
</feature>
<dbReference type="PANTHER" id="PTHR24416:SF550">
    <property type="entry name" value="FIBROBLAST GROWTH FACTOR RECEPTOR HOMOLOG 1-RELATED"/>
    <property type="match status" value="1"/>
</dbReference>
<dbReference type="InterPro" id="IPR016248">
    <property type="entry name" value="FGF_rcpt_fam"/>
</dbReference>
<feature type="binding site" evidence="21 23">
    <location>
        <position position="607"/>
    </location>
    <ligand>
        <name>ATP</name>
        <dbReference type="ChEBI" id="CHEBI:30616"/>
    </ligand>
</feature>
<feature type="transmembrane region" description="Helical" evidence="25">
    <location>
        <begin position="466"/>
        <end position="490"/>
    </location>
</feature>
<dbReference type="EMBL" id="JASPKY010000025">
    <property type="protein sequence ID" value="KAK9751786.1"/>
    <property type="molecule type" value="Genomic_DNA"/>
</dbReference>
<dbReference type="InterPro" id="IPR003599">
    <property type="entry name" value="Ig_sub"/>
</dbReference>
<evidence type="ECO:0000256" key="10">
    <source>
        <dbReference type="ARBA" id="ARBA00022989"/>
    </source>
</evidence>
<comment type="caution">
    <text evidence="29">The sequence shown here is derived from an EMBL/GenBank/DDBJ whole genome shotgun (WGS) entry which is preliminary data.</text>
</comment>
<proteinExistence type="inferred from homology"/>
<evidence type="ECO:0000256" key="20">
    <source>
        <dbReference type="PIRSR" id="PIRSR000628-1"/>
    </source>
</evidence>
<evidence type="ECO:0000256" key="9">
    <source>
        <dbReference type="ARBA" id="ARBA00022840"/>
    </source>
</evidence>
<comment type="function">
    <text evidence="18">Receptor for basic fibroblast growth factor.</text>
</comment>
<feature type="domain" description="Ig-like" evidence="28">
    <location>
        <begin position="43"/>
        <end position="112"/>
    </location>
</feature>
<evidence type="ECO:0000256" key="17">
    <source>
        <dbReference type="ARBA" id="ARBA00051243"/>
    </source>
</evidence>
<accession>A0AAW1MZ64</accession>
<dbReference type="InterPro" id="IPR000719">
    <property type="entry name" value="Prot_kinase_dom"/>
</dbReference>
<dbReference type="Gene3D" id="2.60.40.10">
    <property type="entry name" value="Immunoglobulins"/>
    <property type="match status" value="3"/>
</dbReference>
<keyword evidence="3 19" id="KW-0808">Transferase</keyword>
<feature type="disulfide bond" evidence="22">
    <location>
        <begin position="63"/>
        <end position="110"/>
    </location>
</feature>
<organism evidence="29 30">
    <name type="scientific">Popillia japonica</name>
    <name type="common">Japanese beetle</name>
    <dbReference type="NCBI Taxonomy" id="7064"/>
    <lineage>
        <taxon>Eukaryota</taxon>
        <taxon>Metazoa</taxon>
        <taxon>Ecdysozoa</taxon>
        <taxon>Arthropoda</taxon>
        <taxon>Hexapoda</taxon>
        <taxon>Insecta</taxon>
        <taxon>Pterygota</taxon>
        <taxon>Neoptera</taxon>
        <taxon>Endopterygota</taxon>
        <taxon>Coleoptera</taxon>
        <taxon>Polyphaga</taxon>
        <taxon>Scarabaeiformia</taxon>
        <taxon>Scarabaeidae</taxon>
        <taxon>Rutelinae</taxon>
        <taxon>Popillia</taxon>
    </lineage>
</organism>
<feature type="disulfide bond" evidence="22">
    <location>
        <begin position="273"/>
        <end position="436"/>
    </location>
</feature>
<dbReference type="InterPro" id="IPR011009">
    <property type="entry name" value="Kinase-like_dom_sf"/>
</dbReference>
<evidence type="ECO:0000256" key="26">
    <source>
        <dbReference type="SAM" id="SignalP"/>
    </source>
</evidence>
<keyword evidence="5 26" id="KW-0732">Signal</keyword>
<dbReference type="GO" id="GO:0005886">
    <property type="term" value="C:plasma membrane"/>
    <property type="evidence" value="ECO:0007669"/>
    <property type="project" value="TreeGrafter"/>
</dbReference>
<feature type="binding site" evidence="21">
    <location>
        <begin position="579"/>
        <end position="585"/>
    </location>
    <ligand>
        <name>ATP</name>
        <dbReference type="ChEBI" id="CHEBI:30616"/>
    </ligand>
</feature>
<gene>
    <name evidence="29" type="ORF">QE152_g4674</name>
</gene>
<keyword evidence="8 19" id="KW-0418">Kinase</keyword>
<dbReference type="GO" id="GO:0008284">
    <property type="term" value="P:positive regulation of cell population proliferation"/>
    <property type="evidence" value="ECO:0007669"/>
    <property type="project" value="InterPro"/>
</dbReference>
<name>A0AAW1MZ64_POPJA</name>
<evidence type="ECO:0000256" key="25">
    <source>
        <dbReference type="SAM" id="Phobius"/>
    </source>
</evidence>
<evidence type="ECO:0000256" key="22">
    <source>
        <dbReference type="PIRSR" id="PIRSR000628-3"/>
    </source>
</evidence>
<evidence type="ECO:0000256" key="6">
    <source>
        <dbReference type="ARBA" id="ARBA00022737"/>
    </source>
</evidence>
<dbReference type="SUPFAM" id="SSF56112">
    <property type="entry name" value="Protein kinase-like (PK-like)"/>
    <property type="match status" value="1"/>
</dbReference>
<feature type="disulfide bond" evidence="22">
    <location>
        <begin position="178"/>
        <end position="226"/>
    </location>
</feature>
<keyword evidence="4 25" id="KW-0812">Transmembrane</keyword>
<keyword evidence="9 19" id="KW-0067">ATP-binding</keyword>
<keyword evidence="15" id="KW-0325">Glycoprotein</keyword>
<keyword evidence="11 19" id="KW-0472">Membrane</keyword>
<dbReference type="GO" id="GO:0043235">
    <property type="term" value="C:receptor complex"/>
    <property type="evidence" value="ECO:0007669"/>
    <property type="project" value="TreeGrafter"/>
</dbReference>
<evidence type="ECO:0000256" key="5">
    <source>
        <dbReference type="ARBA" id="ARBA00022729"/>
    </source>
</evidence>
<keyword evidence="30" id="KW-1185">Reference proteome</keyword>
<dbReference type="FunFam" id="1.10.510.10:FF:000007">
    <property type="entry name" value="Fibroblast growth factor receptor"/>
    <property type="match status" value="1"/>
</dbReference>
<evidence type="ECO:0000256" key="19">
    <source>
        <dbReference type="PIRNR" id="PIRNR000628"/>
    </source>
</evidence>
<evidence type="ECO:0000256" key="16">
    <source>
        <dbReference type="ARBA" id="ARBA00023319"/>
    </source>
</evidence>
<evidence type="ECO:0000256" key="24">
    <source>
        <dbReference type="SAM" id="MobiDB-lite"/>
    </source>
</evidence>
<dbReference type="PROSITE" id="PS00107">
    <property type="entry name" value="PROTEIN_KINASE_ATP"/>
    <property type="match status" value="1"/>
</dbReference>
<evidence type="ECO:0000259" key="28">
    <source>
        <dbReference type="PROSITE" id="PS50835"/>
    </source>
</evidence>
<feature type="signal peptide" evidence="26">
    <location>
        <begin position="1"/>
        <end position="22"/>
    </location>
</feature>
<feature type="domain" description="Ig-like" evidence="28">
    <location>
        <begin position="155"/>
        <end position="242"/>
    </location>
</feature>
<dbReference type="Gene3D" id="3.30.200.20">
    <property type="entry name" value="Phosphorylase Kinase, domain 1"/>
    <property type="match status" value="1"/>
</dbReference>
<dbReference type="InterPro" id="IPR017441">
    <property type="entry name" value="Protein_kinase_ATP_BS"/>
</dbReference>
<evidence type="ECO:0000256" key="1">
    <source>
        <dbReference type="ARBA" id="ARBA00004167"/>
    </source>
</evidence>
<evidence type="ECO:0000256" key="14">
    <source>
        <dbReference type="ARBA" id="ARBA00023170"/>
    </source>
</evidence>
<dbReference type="InterPro" id="IPR007110">
    <property type="entry name" value="Ig-like_dom"/>
</dbReference>
<dbReference type="SMART" id="SM00408">
    <property type="entry name" value="IGc2"/>
    <property type="match status" value="3"/>
</dbReference>
<evidence type="ECO:0000313" key="30">
    <source>
        <dbReference type="Proteomes" id="UP001458880"/>
    </source>
</evidence>
<feature type="domain" description="Protein kinase" evidence="27">
    <location>
        <begin position="573"/>
        <end position="862"/>
    </location>
</feature>
<feature type="binding site" evidence="21">
    <location>
        <position position="735"/>
    </location>
    <ligand>
        <name>ATP</name>
        <dbReference type="ChEBI" id="CHEBI:30616"/>
    </ligand>
</feature>
<evidence type="ECO:0000256" key="3">
    <source>
        <dbReference type="ARBA" id="ARBA00022679"/>
    </source>
</evidence>
<feature type="active site" description="Proton acceptor" evidence="20">
    <location>
        <position position="717"/>
    </location>
</feature>
<comment type="similarity">
    <text evidence="19">Belongs to the protein kinase superfamily. Tyr protein kinase family. Fibroblast growth factor receptor subfamily.</text>
</comment>
<dbReference type="Pfam" id="PF07714">
    <property type="entry name" value="PK_Tyr_Ser-Thr"/>
    <property type="match status" value="1"/>
</dbReference>
<keyword evidence="13 22" id="KW-1015">Disulfide bond</keyword>
<evidence type="ECO:0000313" key="29">
    <source>
        <dbReference type="EMBL" id="KAK9751786.1"/>
    </source>
</evidence>
<feature type="chain" id="PRO_5043654399" description="Fibroblast growth factor receptor" evidence="26">
    <location>
        <begin position="23"/>
        <end position="887"/>
    </location>
</feature>
<keyword evidence="7 19" id="KW-0547">Nucleotide-binding</keyword>
<dbReference type="InterPro" id="IPR008266">
    <property type="entry name" value="Tyr_kinase_AS"/>
</dbReference>
<evidence type="ECO:0000256" key="7">
    <source>
        <dbReference type="ARBA" id="ARBA00022741"/>
    </source>
</evidence>
<dbReference type="InterPro" id="IPR050122">
    <property type="entry name" value="RTK"/>
</dbReference>
<keyword evidence="6" id="KW-0677">Repeat</keyword>
<dbReference type="AlphaFoldDB" id="A0AAW1MZ64"/>
<feature type="binding site" evidence="21">
    <location>
        <position position="721"/>
    </location>
    <ligand>
        <name>ATP</name>
        <dbReference type="ChEBI" id="CHEBI:30616"/>
    </ligand>
</feature>
<dbReference type="FunFam" id="3.30.200.20:FF:000593">
    <property type="entry name" value="Predicted protein"/>
    <property type="match status" value="1"/>
</dbReference>
<dbReference type="InterPro" id="IPR013783">
    <property type="entry name" value="Ig-like_fold"/>
</dbReference>